<comment type="similarity">
    <text evidence="2">Belongs to the glutaredoxin family.</text>
</comment>
<keyword evidence="5" id="KW-0249">Electron transport</keyword>
<dbReference type="InterPro" id="IPR036249">
    <property type="entry name" value="Thioredoxin-like_sf"/>
</dbReference>
<dbReference type="GeneID" id="64018413"/>
<protein>
    <recommendedName>
        <fullName evidence="3">Glutaredoxin-like protein NrdH</fullName>
    </recommendedName>
</protein>
<proteinExistence type="inferred from homology"/>
<evidence type="ECO:0000256" key="7">
    <source>
        <dbReference type="ARBA" id="ARBA00023284"/>
    </source>
</evidence>
<comment type="function">
    <text evidence="1">Electron transport system for the ribonucleotide reductase system NrdEF.</text>
</comment>
<evidence type="ECO:0000256" key="4">
    <source>
        <dbReference type="ARBA" id="ARBA00022448"/>
    </source>
</evidence>
<evidence type="ECO:0000256" key="3">
    <source>
        <dbReference type="ARBA" id="ARBA00017945"/>
    </source>
</evidence>
<dbReference type="Proteomes" id="UP000235073">
    <property type="component" value="Unassembled WGS sequence"/>
</dbReference>
<dbReference type="NCBIfam" id="TIGR02194">
    <property type="entry name" value="GlrX_NrdH"/>
    <property type="match status" value="1"/>
</dbReference>
<dbReference type="InterPro" id="IPR051548">
    <property type="entry name" value="Grx-like_ET"/>
</dbReference>
<evidence type="ECO:0000256" key="2">
    <source>
        <dbReference type="ARBA" id="ARBA00007787"/>
    </source>
</evidence>
<name>A0A2I1YIL7_STRMC</name>
<dbReference type="PANTHER" id="PTHR34386:SF1">
    <property type="entry name" value="GLUTAREDOXIN-LIKE PROTEIN NRDH"/>
    <property type="match status" value="1"/>
</dbReference>
<dbReference type="PANTHER" id="PTHR34386">
    <property type="entry name" value="GLUTAREDOXIN"/>
    <property type="match status" value="1"/>
</dbReference>
<evidence type="ECO:0000256" key="1">
    <source>
        <dbReference type="ARBA" id="ARBA00002292"/>
    </source>
</evidence>
<evidence type="ECO:0000259" key="8">
    <source>
        <dbReference type="Pfam" id="PF00462"/>
    </source>
</evidence>
<evidence type="ECO:0000313" key="9">
    <source>
        <dbReference type="EMBL" id="PLA54666.1"/>
    </source>
</evidence>
<comment type="caution">
    <text evidence="9">The sequence shown here is derived from an EMBL/GenBank/DDBJ whole genome shotgun (WGS) entry which is preliminary data.</text>
</comment>
<sequence>MANKITIFSKNNCMQCKMTKKLLDKEGADYQEINIDERPEMIDYVKDLGFSAAPVIKAGDIIFSGFQPAKLKEII</sequence>
<dbReference type="AlphaFoldDB" id="A0A2I1YIL7"/>
<keyword evidence="7" id="KW-0676">Redox-active center</keyword>
<keyword evidence="6" id="KW-1015">Disulfide bond</keyword>
<dbReference type="PROSITE" id="PS51354">
    <property type="entry name" value="GLUTAREDOXIN_2"/>
    <property type="match status" value="1"/>
</dbReference>
<dbReference type="SUPFAM" id="SSF52833">
    <property type="entry name" value="Thioredoxin-like"/>
    <property type="match status" value="1"/>
</dbReference>
<dbReference type="GO" id="GO:0045454">
    <property type="term" value="P:cell redox homeostasis"/>
    <property type="evidence" value="ECO:0007669"/>
    <property type="project" value="InterPro"/>
</dbReference>
<reference evidence="9 10" key="1">
    <citation type="submission" date="2017-12" db="EMBL/GenBank/DDBJ databases">
        <title>Phylogenetic diversity of female urinary microbiome.</title>
        <authorList>
            <person name="Thomas-White K."/>
            <person name="Wolfe A.J."/>
        </authorList>
    </citation>
    <scope>NUCLEOTIDE SEQUENCE [LARGE SCALE GENOMIC DNA]</scope>
    <source>
        <strain evidence="9 10">UMB0733</strain>
    </source>
</reference>
<dbReference type="EMBL" id="PKIB01000001">
    <property type="protein sequence ID" value="PLA54666.1"/>
    <property type="molecule type" value="Genomic_DNA"/>
</dbReference>
<evidence type="ECO:0000313" key="10">
    <source>
        <dbReference type="Proteomes" id="UP000235073"/>
    </source>
</evidence>
<keyword evidence="4" id="KW-0813">Transport</keyword>
<dbReference type="InterPro" id="IPR011909">
    <property type="entry name" value="GlrX_NrdH"/>
</dbReference>
<accession>A0A2I1YIL7</accession>
<evidence type="ECO:0000256" key="5">
    <source>
        <dbReference type="ARBA" id="ARBA00022982"/>
    </source>
</evidence>
<dbReference type="RefSeq" id="WP_003063903.1">
    <property type="nucleotide sequence ID" value="NZ_PKIB01000001.1"/>
</dbReference>
<dbReference type="Gene3D" id="3.40.30.10">
    <property type="entry name" value="Glutaredoxin"/>
    <property type="match status" value="1"/>
</dbReference>
<dbReference type="GO" id="GO:0009055">
    <property type="term" value="F:electron transfer activity"/>
    <property type="evidence" value="ECO:0007669"/>
    <property type="project" value="TreeGrafter"/>
</dbReference>
<feature type="domain" description="Glutaredoxin" evidence="8">
    <location>
        <begin position="5"/>
        <end position="58"/>
    </location>
</feature>
<dbReference type="InterPro" id="IPR002109">
    <property type="entry name" value="Glutaredoxin"/>
</dbReference>
<dbReference type="Pfam" id="PF00462">
    <property type="entry name" value="Glutaredoxin"/>
    <property type="match status" value="1"/>
</dbReference>
<dbReference type="CDD" id="cd02976">
    <property type="entry name" value="NrdH"/>
    <property type="match status" value="1"/>
</dbReference>
<gene>
    <name evidence="9" type="ORF">CYK21_00670</name>
</gene>
<evidence type="ECO:0000256" key="6">
    <source>
        <dbReference type="ARBA" id="ARBA00023157"/>
    </source>
</evidence>
<organism evidence="9 10">
    <name type="scientific">Streptococcus macedonicus</name>
    <name type="common">Streptococcus gallolyticus macedonicus</name>
    <dbReference type="NCBI Taxonomy" id="59310"/>
    <lineage>
        <taxon>Bacteria</taxon>
        <taxon>Bacillati</taxon>
        <taxon>Bacillota</taxon>
        <taxon>Bacilli</taxon>
        <taxon>Lactobacillales</taxon>
        <taxon>Streptococcaceae</taxon>
        <taxon>Streptococcus</taxon>
    </lineage>
</organism>